<dbReference type="InterPro" id="IPR036508">
    <property type="entry name" value="Chitin-bd_dom_sf"/>
</dbReference>
<dbReference type="Proteomes" id="UP000695022">
    <property type="component" value="Unplaced"/>
</dbReference>
<dbReference type="PANTHER" id="PTHR45985:SF3">
    <property type="entry name" value="CHITIN DEACETYLASE-LIKE 4"/>
    <property type="match status" value="1"/>
</dbReference>
<evidence type="ECO:0000259" key="4">
    <source>
        <dbReference type="PROSITE" id="PS50940"/>
    </source>
</evidence>
<organism evidence="5 6">
    <name type="scientific">Priapulus caudatus</name>
    <name type="common">Priapulid worm</name>
    <dbReference type="NCBI Taxonomy" id="37621"/>
    <lineage>
        <taxon>Eukaryota</taxon>
        <taxon>Metazoa</taxon>
        <taxon>Ecdysozoa</taxon>
        <taxon>Scalidophora</taxon>
        <taxon>Priapulida</taxon>
        <taxon>Priapulimorpha</taxon>
        <taxon>Priapulimorphida</taxon>
        <taxon>Priapulidae</taxon>
        <taxon>Priapulus</taxon>
    </lineage>
</organism>
<sequence length="523" mass="59491">MKLFVVAVCACLALVAAAVPQKRFGVPLSAEDDCNPNIRARNFSADPNDCQVFYICDNGWPKISFCPGVTVWTPAAERCLNRHEAENAVCQFVYVPEAVEIGVGLAPVDETCDFQCEDNSGCIARRAQCDGISHCRDGSDERDCAPPCDLDRCRLPDCKCSDTLIPGGLLASQVPQLVMIGWDEAVRVEDYNHLYQQIFKKLSSARRREPRRNADGCPMTGTFFVSHQFTDYAAVNALYAEGNEIATHSVSKQLPAEYWRDSERRVWHEEFVTMRLLLNQLGNVKAEDIVGMRAPYLQTAGDDTIIMAQRNNFLYDSSYATDRNDYPIWPYTFDYRSTAGCAVEPCPLQSLPGVWEIPLVDWIDTNNTLCENVDSCYFPETKQEAMELLFSNFARHYQTNKAPFAINLRARWFLDDGMHNLEALQDFLEGVERMDDVYVVTFAQALQWVRDPTPLNDMDGFFNCDYRDRTPMCEHPTLCGYYNITYQPNDVDHQGDRFFMTCNECPPQYPWVMPIDTLRALGL</sequence>
<dbReference type="PROSITE" id="PS01209">
    <property type="entry name" value="LDLRA_1"/>
    <property type="match status" value="1"/>
</dbReference>
<dbReference type="SUPFAM" id="SSF57424">
    <property type="entry name" value="LDL receptor-like module"/>
    <property type="match status" value="1"/>
</dbReference>
<dbReference type="InterPro" id="IPR002172">
    <property type="entry name" value="LDrepeatLR_classA_rpt"/>
</dbReference>
<proteinExistence type="predicted"/>
<dbReference type="InterPro" id="IPR023415">
    <property type="entry name" value="LDLR_class-A_CS"/>
</dbReference>
<dbReference type="PROSITE" id="PS50940">
    <property type="entry name" value="CHIT_BIND_II"/>
    <property type="match status" value="1"/>
</dbReference>
<keyword evidence="1 2" id="KW-1015">Disulfide bond</keyword>
<dbReference type="Gene3D" id="4.10.400.10">
    <property type="entry name" value="Low-density Lipoprotein Receptor"/>
    <property type="match status" value="1"/>
</dbReference>
<dbReference type="Pfam" id="PF01607">
    <property type="entry name" value="CBM_14"/>
    <property type="match status" value="1"/>
</dbReference>
<dbReference type="Gene3D" id="3.20.20.370">
    <property type="entry name" value="Glycoside hydrolase/deacetylase"/>
    <property type="match status" value="1"/>
</dbReference>
<feature type="chain" id="PRO_5046217205" evidence="3">
    <location>
        <begin position="18"/>
        <end position="523"/>
    </location>
</feature>
<gene>
    <name evidence="6" type="primary">LOC106816133</name>
</gene>
<name>A0ABM1EVG1_PRICU</name>
<feature type="signal peptide" evidence="3">
    <location>
        <begin position="1"/>
        <end position="17"/>
    </location>
</feature>
<evidence type="ECO:0000313" key="6">
    <source>
        <dbReference type="RefSeq" id="XP_014676182.1"/>
    </source>
</evidence>
<keyword evidence="3" id="KW-0732">Signal</keyword>
<evidence type="ECO:0000256" key="2">
    <source>
        <dbReference type="PROSITE-ProRule" id="PRU00124"/>
    </source>
</evidence>
<dbReference type="InterPro" id="IPR002557">
    <property type="entry name" value="Chitin-bd_dom"/>
</dbReference>
<dbReference type="Pfam" id="PF00057">
    <property type="entry name" value="Ldl_recept_a"/>
    <property type="match status" value="1"/>
</dbReference>
<dbReference type="RefSeq" id="XP_014676182.1">
    <property type="nucleotide sequence ID" value="XM_014820696.1"/>
</dbReference>
<dbReference type="Gene3D" id="2.170.140.10">
    <property type="entry name" value="Chitin binding domain"/>
    <property type="match status" value="1"/>
</dbReference>
<feature type="disulfide bond" evidence="2">
    <location>
        <begin position="129"/>
        <end position="144"/>
    </location>
</feature>
<dbReference type="GeneID" id="106816133"/>
<dbReference type="SMART" id="SM00494">
    <property type="entry name" value="ChtBD2"/>
    <property type="match status" value="1"/>
</dbReference>
<dbReference type="SUPFAM" id="SSF88713">
    <property type="entry name" value="Glycoside hydrolase/deacetylase"/>
    <property type="match status" value="1"/>
</dbReference>
<evidence type="ECO:0000256" key="3">
    <source>
        <dbReference type="SAM" id="SignalP"/>
    </source>
</evidence>
<dbReference type="PROSITE" id="PS50068">
    <property type="entry name" value="LDLRA_2"/>
    <property type="match status" value="1"/>
</dbReference>
<dbReference type="PANTHER" id="PTHR45985">
    <property type="match status" value="1"/>
</dbReference>
<dbReference type="InterPro" id="IPR052740">
    <property type="entry name" value="CE4"/>
</dbReference>
<feature type="domain" description="Chitin-binding type-2" evidence="4">
    <location>
        <begin position="31"/>
        <end position="92"/>
    </location>
</feature>
<protein>
    <submittedName>
        <fullName evidence="6">Uncharacterized protein LOC106816133</fullName>
    </submittedName>
</protein>
<dbReference type="SMART" id="SM00192">
    <property type="entry name" value="LDLa"/>
    <property type="match status" value="1"/>
</dbReference>
<dbReference type="CDD" id="cd00112">
    <property type="entry name" value="LDLa"/>
    <property type="match status" value="1"/>
</dbReference>
<dbReference type="InterPro" id="IPR036055">
    <property type="entry name" value="LDL_receptor-like_sf"/>
</dbReference>
<dbReference type="SUPFAM" id="SSF57625">
    <property type="entry name" value="Invertebrate chitin-binding proteins"/>
    <property type="match status" value="1"/>
</dbReference>
<dbReference type="InterPro" id="IPR011330">
    <property type="entry name" value="Glyco_hydro/deAcase_b/a-brl"/>
</dbReference>
<accession>A0ABM1EVG1</accession>
<evidence type="ECO:0000313" key="5">
    <source>
        <dbReference type="Proteomes" id="UP000695022"/>
    </source>
</evidence>
<comment type="caution">
    <text evidence="2">Lacks conserved residue(s) required for the propagation of feature annotation.</text>
</comment>
<keyword evidence="5" id="KW-1185">Reference proteome</keyword>
<reference evidence="6" key="1">
    <citation type="submission" date="2025-08" db="UniProtKB">
        <authorList>
            <consortium name="RefSeq"/>
        </authorList>
    </citation>
    <scope>IDENTIFICATION</scope>
</reference>
<evidence type="ECO:0000256" key="1">
    <source>
        <dbReference type="ARBA" id="ARBA00023157"/>
    </source>
</evidence>